<dbReference type="PANTHER" id="PTHR45913">
    <property type="entry name" value="EPM2A-INTERACTING PROTEIN 1"/>
    <property type="match status" value="1"/>
</dbReference>
<evidence type="ECO:0000256" key="1">
    <source>
        <dbReference type="SAM" id="MobiDB-lite"/>
    </source>
</evidence>
<feature type="region of interest" description="Disordered" evidence="1">
    <location>
        <begin position="109"/>
        <end position="129"/>
    </location>
</feature>
<proteinExistence type="predicted"/>
<organism evidence="2">
    <name type="scientific">Nothobranchius kuhntae</name>
    <name type="common">Beira killifish</name>
    <dbReference type="NCBI Taxonomy" id="321403"/>
    <lineage>
        <taxon>Eukaryota</taxon>
        <taxon>Metazoa</taxon>
        <taxon>Chordata</taxon>
        <taxon>Craniata</taxon>
        <taxon>Vertebrata</taxon>
        <taxon>Euteleostomi</taxon>
        <taxon>Actinopterygii</taxon>
        <taxon>Neopterygii</taxon>
        <taxon>Teleostei</taxon>
        <taxon>Neoteleostei</taxon>
        <taxon>Acanthomorphata</taxon>
        <taxon>Ovalentaria</taxon>
        <taxon>Atherinomorphae</taxon>
        <taxon>Cyprinodontiformes</taxon>
        <taxon>Nothobranchiidae</taxon>
        <taxon>Nothobranchius</taxon>
    </lineage>
</organism>
<accession>A0A1A8J5H0</accession>
<gene>
    <name evidence="2" type="primary">KRBA2</name>
</gene>
<sequence>MLRHLKTKHSSFAAKPADFFRRKERAFQSQKKVMTNQKTISAKAQKASYEVAYLIAQANKTHTNGEILIKPAAIAMSQIMHGDKQAQELKAVPLSDGTISQLITEMSRDIVPSRSPNHSTTRPLSFSVA</sequence>
<name>A0A1A8J5H0_NOTKU</name>
<evidence type="ECO:0000313" key="2">
    <source>
        <dbReference type="EMBL" id="SBR04867.1"/>
    </source>
</evidence>
<dbReference type="EMBL" id="HAED01018422">
    <property type="protein sequence ID" value="SBR04867.1"/>
    <property type="molecule type" value="Transcribed_RNA"/>
</dbReference>
<dbReference type="PANTHER" id="PTHR45913:SF19">
    <property type="entry name" value="LOW QUALITY PROTEIN: ZINC FINGER BED DOMAIN-CONTAINING PROTEIN 5-LIKE"/>
    <property type="match status" value="1"/>
</dbReference>
<feature type="compositionally biased region" description="Polar residues" evidence="1">
    <location>
        <begin position="114"/>
        <end position="129"/>
    </location>
</feature>
<dbReference type="AlphaFoldDB" id="A0A1A8J5H0"/>
<reference evidence="2" key="2">
    <citation type="submission" date="2016-06" db="EMBL/GenBank/DDBJ databases">
        <title>The genome of a short-lived fish provides insights into sex chromosome evolution and the genetic control of aging.</title>
        <authorList>
            <person name="Reichwald K."/>
            <person name="Felder M."/>
            <person name="Petzold A."/>
            <person name="Koch P."/>
            <person name="Groth M."/>
            <person name="Platzer M."/>
        </authorList>
    </citation>
    <scope>NUCLEOTIDE SEQUENCE</scope>
    <source>
        <tissue evidence="2">Brain</tissue>
    </source>
</reference>
<reference evidence="2" key="1">
    <citation type="submission" date="2016-05" db="EMBL/GenBank/DDBJ databases">
        <authorList>
            <person name="Lavstsen T."/>
            <person name="Jespersen J.S."/>
        </authorList>
    </citation>
    <scope>NUCLEOTIDE SEQUENCE</scope>
    <source>
        <tissue evidence="2">Brain</tissue>
    </source>
</reference>
<protein>
    <submittedName>
        <fullName evidence="2">Uncharacterized protein</fullName>
    </submittedName>
</protein>